<evidence type="ECO:0000313" key="3">
    <source>
        <dbReference type="EMBL" id="KXJ91508.1"/>
    </source>
</evidence>
<dbReference type="PANTHER" id="PTHR35910:SF6">
    <property type="entry name" value="2EXR DOMAIN-CONTAINING PROTEIN"/>
    <property type="match status" value="1"/>
</dbReference>
<evidence type="ECO:0000259" key="2">
    <source>
        <dbReference type="Pfam" id="PF20150"/>
    </source>
</evidence>
<reference evidence="4" key="1">
    <citation type="submission" date="2016-02" db="EMBL/GenBank/DDBJ databases">
        <title>Draft genome sequence of Microdochium bolleyi, a fungal endophyte of beachgrass.</title>
        <authorList>
            <consortium name="DOE Joint Genome Institute"/>
            <person name="David A.S."/>
            <person name="May G."/>
            <person name="Haridas S."/>
            <person name="Lim J."/>
            <person name="Wang M."/>
            <person name="Labutti K."/>
            <person name="Lipzen A."/>
            <person name="Barry K."/>
            <person name="Grigoriev I.V."/>
        </authorList>
    </citation>
    <scope>NUCLEOTIDE SEQUENCE [LARGE SCALE GENOMIC DNA]</scope>
    <source>
        <strain evidence="4">J235TASD1</strain>
    </source>
</reference>
<feature type="compositionally biased region" description="Polar residues" evidence="1">
    <location>
        <begin position="302"/>
        <end position="315"/>
    </location>
</feature>
<dbReference type="EMBL" id="KQ964250">
    <property type="protein sequence ID" value="KXJ91508.1"/>
    <property type="molecule type" value="Genomic_DNA"/>
</dbReference>
<proteinExistence type="predicted"/>
<dbReference type="InterPro" id="IPR045518">
    <property type="entry name" value="2EXR"/>
</dbReference>
<dbReference type="Proteomes" id="UP000070501">
    <property type="component" value="Unassembled WGS sequence"/>
</dbReference>
<dbReference type="AlphaFoldDB" id="A0A136J2N9"/>
<evidence type="ECO:0000313" key="4">
    <source>
        <dbReference type="Proteomes" id="UP000070501"/>
    </source>
</evidence>
<dbReference type="OrthoDB" id="4812806at2759"/>
<feature type="region of interest" description="Disordered" evidence="1">
    <location>
        <begin position="216"/>
        <end position="237"/>
    </location>
</feature>
<keyword evidence="4" id="KW-1185">Reference proteome</keyword>
<dbReference type="InParanoid" id="A0A136J2N9"/>
<name>A0A136J2N9_9PEZI</name>
<gene>
    <name evidence="3" type="ORF">Micbo1qcDRAFT_65964</name>
</gene>
<feature type="region of interest" description="Disordered" evidence="1">
    <location>
        <begin position="278"/>
        <end position="345"/>
    </location>
</feature>
<feature type="domain" description="2EXR" evidence="2">
    <location>
        <begin position="6"/>
        <end position="82"/>
    </location>
</feature>
<organism evidence="3 4">
    <name type="scientific">Microdochium bolleyi</name>
    <dbReference type="NCBI Taxonomy" id="196109"/>
    <lineage>
        <taxon>Eukaryota</taxon>
        <taxon>Fungi</taxon>
        <taxon>Dikarya</taxon>
        <taxon>Ascomycota</taxon>
        <taxon>Pezizomycotina</taxon>
        <taxon>Sordariomycetes</taxon>
        <taxon>Xylariomycetidae</taxon>
        <taxon>Xylariales</taxon>
        <taxon>Microdochiaceae</taxon>
        <taxon>Microdochium</taxon>
    </lineage>
</organism>
<dbReference type="Pfam" id="PF20150">
    <property type="entry name" value="2EXR"/>
    <property type="match status" value="1"/>
</dbReference>
<dbReference type="PANTHER" id="PTHR35910">
    <property type="entry name" value="2EXR DOMAIN-CONTAINING PROTEIN"/>
    <property type="match status" value="1"/>
</dbReference>
<sequence length="429" mass="48511">MIATHFQLFDRLPTELQDLIWQYALPDPRVYEVFDAPAPSIPRSDPSNHLLFADIRNERPPIIGTVCHGARNAVLRRYRPIVLSGTVKFLDLKRDVLLLDSYLQVRRLLKAIRLLSQIDVIRKHMSQIALGTSWGLHAGLQLRLFHRTVQTKRNMTMLLKHLAQFNKLEAVVLVVYQRSAFSLQMQWLDERCFAWNTSAPPPPAATVSELPWHQQHPQAARSVRVGQPASPTRDQPGYHYNFHVNFNLDNYWLRRPCHSSLEEYVVDDGDDDEEAIRTKHEKVSLEPAGTPATRIGTEDTENMSAISSLESTGSRPGSRFTDSRSPVAATSSEGPPPSATKLTPAAPSIFLQPPQQLKQAQSNYQDLNDAQPKPHQVRALKTKFQKWVEEAMDGKGEHTVIGQPRAKRPRLEAATLTWVYSGISNTTVY</sequence>
<accession>A0A136J2N9</accession>
<evidence type="ECO:0000256" key="1">
    <source>
        <dbReference type="SAM" id="MobiDB-lite"/>
    </source>
</evidence>
<protein>
    <recommendedName>
        <fullName evidence="2">2EXR domain-containing protein</fullName>
    </recommendedName>
</protein>
<dbReference type="STRING" id="196109.A0A136J2N9"/>